<proteinExistence type="predicted"/>
<dbReference type="CDD" id="cd08833">
    <property type="entry name" value="ArfGap_GIT"/>
    <property type="match status" value="1"/>
</dbReference>
<dbReference type="EMBL" id="LR899009">
    <property type="protein sequence ID" value="CAD7078443.1"/>
    <property type="molecule type" value="Genomic_DNA"/>
</dbReference>
<feature type="repeat" description="ANK" evidence="7">
    <location>
        <begin position="169"/>
        <end position="201"/>
    </location>
</feature>
<dbReference type="Pfam" id="PF12796">
    <property type="entry name" value="Ank_2"/>
    <property type="match status" value="1"/>
</dbReference>
<dbReference type="SMART" id="SM00248">
    <property type="entry name" value="ANK"/>
    <property type="match status" value="3"/>
</dbReference>
<keyword evidence="1" id="KW-0343">GTPase activation</keyword>
<evidence type="ECO:0000256" key="3">
    <source>
        <dbReference type="ARBA" id="ARBA00022737"/>
    </source>
</evidence>
<dbReference type="InterPro" id="IPR001164">
    <property type="entry name" value="ArfGAP_dom"/>
</dbReference>
<evidence type="ECO:0000256" key="5">
    <source>
        <dbReference type="ARBA" id="ARBA00022833"/>
    </source>
</evidence>
<dbReference type="PRINTS" id="PR00405">
    <property type="entry name" value="REVINTRACTNG"/>
</dbReference>
<dbReference type="PROSITE" id="PS50088">
    <property type="entry name" value="ANK_REPEAT"/>
    <property type="match status" value="1"/>
</dbReference>
<dbReference type="GO" id="GO:0008277">
    <property type="term" value="P:regulation of G protein-coupled receptor signaling pathway"/>
    <property type="evidence" value="ECO:0007669"/>
    <property type="project" value="TreeGrafter"/>
</dbReference>
<feature type="domain" description="Arf-GAP" evidence="11">
    <location>
        <begin position="1"/>
        <end position="126"/>
    </location>
</feature>
<keyword evidence="13" id="KW-1185">Reference proteome</keyword>
<evidence type="ECO:0000256" key="9">
    <source>
        <dbReference type="SAM" id="Coils"/>
    </source>
</evidence>
<gene>
    <name evidence="12" type="ORF">HERILL_LOCUS1711</name>
</gene>
<dbReference type="InterPro" id="IPR022018">
    <property type="entry name" value="GIT1_C"/>
</dbReference>
<dbReference type="OrthoDB" id="5588096at2759"/>
<dbReference type="GO" id="GO:0032012">
    <property type="term" value="P:regulation of ARF protein signal transduction"/>
    <property type="evidence" value="ECO:0007669"/>
    <property type="project" value="InterPro"/>
</dbReference>
<feature type="compositionally biased region" description="Low complexity" evidence="10">
    <location>
        <begin position="482"/>
        <end position="493"/>
    </location>
</feature>
<dbReference type="Pfam" id="PF08518">
    <property type="entry name" value="GIT_SHD"/>
    <property type="match status" value="2"/>
</dbReference>
<dbReference type="SMART" id="SM00555">
    <property type="entry name" value="GIT"/>
    <property type="match status" value="2"/>
</dbReference>
<dbReference type="PANTHER" id="PTHR46097:SF3">
    <property type="entry name" value="ARF GTPASE-ACTIVATING PROTEIN GIT"/>
    <property type="match status" value="1"/>
</dbReference>
<sequence>MSRVKSRTQAEVCGDCGASDPSWASINRGILLCSDCCSVHRSLGRHISQVKSLRQGVWCPAVLNLVNSLNAHGANSVWEHYLLDPSGGKSMRRKPNPKDSLHPTKSDFIREKHVNLAFVLKPNILEDGAPSLETELSKQLHASVRTSNLETSLRLLVQGADPNFFHEEKQSTPLHVAAKFGQASQVELLLVYGAEISVLDGNGNTPVDIARSNNHNVIADRLVEAMYEVTDRITMFLGGKRPDHASGKHLVIPEQHSSEVDEQLRIARGKLQLVPNKMFEELVMDLYDEVDRRENEAIWATTTLNRDIVAVPFLPTNPYLSATRNQGRQKLARFSPLEFAGLLTDVLMDAKRRQNMANLRPLDSPTLSNMKQRESNLSDDEPLYDAVASDDDYAALAPIGQQPVVNQSPVSSTSNAEVETLRKQLKLYMSEITQLKSVVKQLSTENSALKSQYVESPTNSSLYTVPLRIDINGTENETEPVSDGQSSSQSLSKRPVSMYEQRLGLYGNRAPEFRATTNKGAFVPCAERLRIAVAELIAIFPMQTSNDIVKTAIQALNEYTSRIQQESDHLQKSLIAVDDSAANHYMQEVRNCALQIASATKALVVQFQ</sequence>
<dbReference type="InterPro" id="IPR013724">
    <property type="entry name" value="GIT_SHD"/>
</dbReference>
<dbReference type="PROSITE" id="PS50115">
    <property type="entry name" value="ARFGAP"/>
    <property type="match status" value="1"/>
</dbReference>
<dbReference type="AlphaFoldDB" id="A0A7R8UD10"/>
<dbReference type="InParanoid" id="A0A7R8UD10"/>
<organism evidence="12 13">
    <name type="scientific">Hermetia illucens</name>
    <name type="common">Black soldier fly</name>
    <dbReference type="NCBI Taxonomy" id="343691"/>
    <lineage>
        <taxon>Eukaryota</taxon>
        <taxon>Metazoa</taxon>
        <taxon>Ecdysozoa</taxon>
        <taxon>Arthropoda</taxon>
        <taxon>Hexapoda</taxon>
        <taxon>Insecta</taxon>
        <taxon>Pterygota</taxon>
        <taxon>Neoptera</taxon>
        <taxon>Endopterygota</taxon>
        <taxon>Diptera</taxon>
        <taxon>Brachycera</taxon>
        <taxon>Stratiomyomorpha</taxon>
        <taxon>Stratiomyidae</taxon>
        <taxon>Hermetiinae</taxon>
        <taxon>Hermetia</taxon>
    </lineage>
</organism>
<dbReference type="FunCoup" id="A0A7R8UD10">
    <property type="interactions" value="1069"/>
</dbReference>
<keyword evidence="3" id="KW-0677">Repeat</keyword>
<evidence type="ECO:0000256" key="1">
    <source>
        <dbReference type="ARBA" id="ARBA00022468"/>
    </source>
</evidence>
<dbReference type="SUPFAM" id="SSF48403">
    <property type="entry name" value="Ankyrin repeat"/>
    <property type="match status" value="1"/>
</dbReference>
<dbReference type="Pfam" id="PF12205">
    <property type="entry name" value="GIT1_C"/>
    <property type="match status" value="1"/>
</dbReference>
<protein>
    <recommendedName>
        <fullName evidence="11">Arf-GAP domain-containing protein</fullName>
    </recommendedName>
</protein>
<evidence type="ECO:0000256" key="10">
    <source>
        <dbReference type="SAM" id="MobiDB-lite"/>
    </source>
</evidence>
<dbReference type="Gene3D" id="1.10.220.150">
    <property type="entry name" value="Arf GTPase activating protein"/>
    <property type="match status" value="1"/>
</dbReference>
<evidence type="ECO:0000313" key="13">
    <source>
        <dbReference type="Proteomes" id="UP000594454"/>
    </source>
</evidence>
<dbReference type="Pfam" id="PF01412">
    <property type="entry name" value="ArfGap"/>
    <property type="match status" value="1"/>
</dbReference>
<keyword evidence="5" id="KW-0862">Zinc</keyword>
<feature type="coiled-coil region" evidence="9">
    <location>
        <begin position="418"/>
        <end position="452"/>
    </location>
</feature>
<dbReference type="PROSITE" id="PS50297">
    <property type="entry name" value="ANK_REP_REGION"/>
    <property type="match status" value="1"/>
</dbReference>
<dbReference type="InterPro" id="IPR038508">
    <property type="entry name" value="ArfGAP_dom_sf"/>
</dbReference>
<evidence type="ECO:0000256" key="6">
    <source>
        <dbReference type="ARBA" id="ARBA00023043"/>
    </source>
</evidence>
<evidence type="ECO:0000259" key="11">
    <source>
        <dbReference type="PROSITE" id="PS50115"/>
    </source>
</evidence>
<evidence type="ECO:0000256" key="4">
    <source>
        <dbReference type="ARBA" id="ARBA00022771"/>
    </source>
</evidence>
<dbReference type="PANTHER" id="PTHR46097">
    <property type="entry name" value="G PROTEIN-COUPLED RECEPTOR KINASE INTERACTING ARFGAP"/>
    <property type="match status" value="1"/>
</dbReference>
<dbReference type="GO" id="GO:0005096">
    <property type="term" value="F:GTPase activator activity"/>
    <property type="evidence" value="ECO:0007669"/>
    <property type="project" value="UniProtKB-KW"/>
</dbReference>
<feature type="region of interest" description="Disordered" evidence="10">
    <location>
        <begin position="360"/>
        <end position="379"/>
    </location>
</feature>
<dbReference type="GO" id="GO:0008270">
    <property type="term" value="F:zinc ion binding"/>
    <property type="evidence" value="ECO:0007669"/>
    <property type="project" value="UniProtKB-KW"/>
</dbReference>
<dbReference type="InterPro" id="IPR002110">
    <property type="entry name" value="Ankyrin_rpt"/>
</dbReference>
<dbReference type="GO" id="GO:0007420">
    <property type="term" value="P:brain development"/>
    <property type="evidence" value="ECO:0007669"/>
    <property type="project" value="InterPro"/>
</dbReference>
<keyword evidence="9" id="KW-0175">Coiled coil</keyword>
<evidence type="ECO:0000256" key="8">
    <source>
        <dbReference type="PROSITE-ProRule" id="PRU00288"/>
    </source>
</evidence>
<dbReference type="Gene3D" id="1.20.120.330">
    <property type="entry name" value="Nucleotidyltransferases domain 2"/>
    <property type="match status" value="1"/>
</dbReference>
<dbReference type="GO" id="GO:0098793">
    <property type="term" value="C:presynapse"/>
    <property type="evidence" value="ECO:0007669"/>
    <property type="project" value="GOC"/>
</dbReference>
<keyword evidence="6 7" id="KW-0040">ANK repeat</keyword>
<dbReference type="InterPro" id="IPR047161">
    <property type="entry name" value="GIT-like"/>
</dbReference>
<dbReference type="Proteomes" id="UP000594454">
    <property type="component" value="Chromosome 1"/>
</dbReference>
<reference evidence="12 13" key="1">
    <citation type="submission" date="2020-11" db="EMBL/GenBank/DDBJ databases">
        <authorList>
            <person name="Wallbank WR R."/>
            <person name="Pardo Diaz C."/>
            <person name="Kozak K."/>
            <person name="Martin S."/>
            <person name="Jiggins C."/>
            <person name="Moest M."/>
            <person name="Warren A I."/>
            <person name="Generalovic N T."/>
            <person name="Byers J.R.P. K."/>
            <person name="Montejo-Kovacevich G."/>
            <person name="Yen C E."/>
        </authorList>
    </citation>
    <scope>NUCLEOTIDE SEQUENCE [LARGE SCALE GENOMIC DNA]</scope>
</reference>
<dbReference type="GO" id="GO:0031267">
    <property type="term" value="F:small GTPase binding"/>
    <property type="evidence" value="ECO:0007669"/>
    <property type="project" value="TreeGrafter"/>
</dbReference>
<keyword evidence="4 8" id="KW-0863">Zinc-finger</keyword>
<dbReference type="SMART" id="SM00105">
    <property type="entry name" value="ArfGap"/>
    <property type="match status" value="1"/>
</dbReference>
<dbReference type="SUPFAM" id="SSF57863">
    <property type="entry name" value="ArfGap/RecO-like zinc finger"/>
    <property type="match status" value="1"/>
</dbReference>
<name>A0A7R8UD10_HERIL</name>
<dbReference type="Gene3D" id="1.25.40.20">
    <property type="entry name" value="Ankyrin repeat-containing domain"/>
    <property type="match status" value="1"/>
</dbReference>
<keyword evidence="2" id="KW-0479">Metal-binding</keyword>
<evidence type="ECO:0000256" key="7">
    <source>
        <dbReference type="PROSITE-ProRule" id="PRU00023"/>
    </source>
</evidence>
<feature type="region of interest" description="Disordered" evidence="10">
    <location>
        <begin position="474"/>
        <end position="493"/>
    </location>
</feature>
<dbReference type="InterPro" id="IPR037278">
    <property type="entry name" value="ARFGAP/RecO"/>
</dbReference>
<dbReference type="InterPro" id="IPR036770">
    <property type="entry name" value="Ankyrin_rpt-contain_sf"/>
</dbReference>
<accession>A0A7R8UD10</accession>
<dbReference type="GO" id="GO:0036465">
    <property type="term" value="P:synaptic vesicle recycling"/>
    <property type="evidence" value="ECO:0007669"/>
    <property type="project" value="TreeGrafter"/>
</dbReference>
<evidence type="ECO:0000313" key="12">
    <source>
        <dbReference type="EMBL" id="CAD7078443.1"/>
    </source>
</evidence>
<evidence type="ECO:0000256" key="2">
    <source>
        <dbReference type="ARBA" id="ARBA00022723"/>
    </source>
</evidence>